<keyword evidence="2" id="KW-1185">Reference proteome</keyword>
<accession>A0ACC3A4T1</accession>
<name>A0ACC3A4T1_9EURO</name>
<gene>
    <name evidence="1" type="ORF">H2198_005794</name>
</gene>
<organism evidence="1 2">
    <name type="scientific">Neophaeococcomyces mojaviensis</name>
    <dbReference type="NCBI Taxonomy" id="3383035"/>
    <lineage>
        <taxon>Eukaryota</taxon>
        <taxon>Fungi</taxon>
        <taxon>Dikarya</taxon>
        <taxon>Ascomycota</taxon>
        <taxon>Pezizomycotina</taxon>
        <taxon>Eurotiomycetes</taxon>
        <taxon>Chaetothyriomycetidae</taxon>
        <taxon>Chaetothyriales</taxon>
        <taxon>Chaetothyriales incertae sedis</taxon>
        <taxon>Neophaeococcomyces</taxon>
    </lineage>
</organism>
<protein>
    <submittedName>
        <fullName evidence="1">Uncharacterized protein</fullName>
    </submittedName>
</protein>
<comment type="caution">
    <text evidence="1">The sequence shown here is derived from an EMBL/GenBank/DDBJ whole genome shotgun (WGS) entry which is preliminary data.</text>
</comment>
<dbReference type="EMBL" id="JAPDRQ010000099">
    <property type="protein sequence ID" value="KAJ9655339.1"/>
    <property type="molecule type" value="Genomic_DNA"/>
</dbReference>
<reference evidence="1" key="1">
    <citation type="submission" date="2022-10" db="EMBL/GenBank/DDBJ databases">
        <title>Culturing micro-colonial fungi from biological soil crusts in the Mojave desert and describing Neophaeococcomyces mojavensis, and introducing the new genera and species Taxawa tesnikishii.</title>
        <authorList>
            <person name="Kurbessoian T."/>
            <person name="Stajich J.E."/>
        </authorList>
    </citation>
    <scope>NUCLEOTIDE SEQUENCE</scope>
    <source>
        <strain evidence="1">JES_112</strain>
    </source>
</reference>
<evidence type="ECO:0000313" key="2">
    <source>
        <dbReference type="Proteomes" id="UP001172386"/>
    </source>
</evidence>
<sequence length="667" mass="75033">MESITPSLPSEEFVSRTFNAYGGAQTVSTGSSKQYNSFNTGGTTHNIGGVTGNLTYQYDLALPTQTKFTGVYAPLGLHPVSTYTPRPELEHLLDEQLLPITDADDHNEMRTVVVRGLGGAGKSQLVLNHMHKHRRLYQNVFWIEAGQKQTVERCYLEIYQLLFPNTIHSVATTSTNDAIAAVKNWLHQQEGRSLWVMDSADAIEDVGDPAFIDLNYYLPSGPRLDRIITTRISRAQDMSSQGGVEVREMAEVEAVQLFQKCAKLQQTSGEIKQEIIAIVGELGCLALAVTLAGSYVRETPPPATSILQYLPQYRAHRKRLLDRRAHPNLHQYNASVLSTWEMSFAAIERQSPLAARLLSLLAFINFEDIFLSLFCVDRDSLAPSDVSIEGERVQWVALLLSGDGALDTYDIKAGFAILQAYSLLTWREEQEAYAMHKLVHAWSHDRLKSEQRQAWSLAALELLDEIVSKEDVDLARDLRLVPHVMVAFALTSAVYRSALPLPERSREAMGRLADLLNQLGRWDNEYDVRVFLEQVVETACGQEHLETAESMDRLAAVLTAQGKYEQAEEMFRRTITLRERLQGPEHPDTLSSFHNLAMALSEQGKYKQAEDIQRRVLRLKENVVGVEHPSTISSLSNLGTIFLYQGKYSQAEEVFLQQLELCKKLCY</sequence>
<dbReference type="Proteomes" id="UP001172386">
    <property type="component" value="Unassembled WGS sequence"/>
</dbReference>
<evidence type="ECO:0000313" key="1">
    <source>
        <dbReference type="EMBL" id="KAJ9655339.1"/>
    </source>
</evidence>
<proteinExistence type="predicted"/>